<dbReference type="Pfam" id="PF13640">
    <property type="entry name" value="2OG-FeII_Oxy_3"/>
    <property type="match status" value="1"/>
</dbReference>
<dbReference type="InterPro" id="IPR044862">
    <property type="entry name" value="Pro_4_hyd_alph_FE2OG_OXY"/>
</dbReference>
<evidence type="ECO:0000256" key="1">
    <source>
        <dbReference type="SAM" id="MobiDB-lite"/>
    </source>
</evidence>
<feature type="region of interest" description="Disordered" evidence="1">
    <location>
        <begin position="1"/>
        <end position="30"/>
    </location>
</feature>
<organism evidence="3 4">
    <name type="scientific">Apiospora phragmitis</name>
    <dbReference type="NCBI Taxonomy" id="2905665"/>
    <lineage>
        <taxon>Eukaryota</taxon>
        <taxon>Fungi</taxon>
        <taxon>Dikarya</taxon>
        <taxon>Ascomycota</taxon>
        <taxon>Pezizomycotina</taxon>
        <taxon>Sordariomycetes</taxon>
        <taxon>Xylariomycetidae</taxon>
        <taxon>Amphisphaeriales</taxon>
        <taxon>Apiosporaceae</taxon>
        <taxon>Apiospora</taxon>
    </lineage>
</organism>
<feature type="domain" description="Prolyl 4-hydroxylase alpha subunit Fe(2+) 2OG dioxygenase" evidence="2">
    <location>
        <begin position="135"/>
        <end position="218"/>
    </location>
</feature>
<dbReference type="EMBL" id="JAQQWL010000003">
    <property type="protein sequence ID" value="KAK8078931.1"/>
    <property type="molecule type" value="Genomic_DNA"/>
</dbReference>
<evidence type="ECO:0000313" key="3">
    <source>
        <dbReference type="EMBL" id="KAK8078931.1"/>
    </source>
</evidence>
<sequence>MYTYEPDSDTPEGKEDDESAGEASSQSPGVPTLKLWKRAFGGTINAIQLFGDVAWSKHCPHLMLPGLEAGGTLIPLPLVTPRDAEVIRKACHQAPFGRGEETVIDESVRKTWEVGREGFSFSNPQPDGARADPYKLLLYDPGSFFKPHKDSEKAPGMIATLLICLPSDHQGGDVYVSHNGQKQTLKTSQSSAFEVTALAWYSDVTHEIKEVTAGHRLFVLHHDNNPHDPDDDEVYHKLNHVATCDGAQVGSGMDVDPIFIGPNPYHERDADSNIEGEYWGNEPSPSEYRFHDSVAVIVRKDDLSDFLGVKSLSEDSVARNVAKLVADWFEDTTDPALSVAVKLLK</sequence>
<proteinExistence type="predicted"/>
<name>A0ABR1W5Z4_9PEZI</name>
<reference evidence="3 4" key="1">
    <citation type="submission" date="2023-01" db="EMBL/GenBank/DDBJ databases">
        <title>Analysis of 21 Apiospora genomes using comparative genomics revels a genus with tremendous synthesis potential of carbohydrate active enzymes and secondary metabolites.</title>
        <authorList>
            <person name="Sorensen T."/>
        </authorList>
    </citation>
    <scope>NUCLEOTIDE SEQUENCE [LARGE SCALE GENOMIC DNA]</scope>
    <source>
        <strain evidence="3 4">CBS 135458</strain>
    </source>
</reference>
<dbReference type="PANTHER" id="PTHR33099">
    <property type="entry name" value="FE2OG DIOXYGENASE DOMAIN-CONTAINING PROTEIN"/>
    <property type="match status" value="1"/>
</dbReference>
<dbReference type="GeneID" id="92087210"/>
<protein>
    <submittedName>
        <fullName evidence="3">2og-fe oxygenase protein</fullName>
    </submittedName>
</protein>
<dbReference type="Gene3D" id="2.60.120.620">
    <property type="entry name" value="q2cbj1_9rhob like domain"/>
    <property type="match status" value="1"/>
</dbReference>
<dbReference type="RefSeq" id="XP_066720002.1">
    <property type="nucleotide sequence ID" value="XM_066854147.1"/>
</dbReference>
<evidence type="ECO:0000259" key="2">
    <source>
        <dbReference type="Pfam" id="PF13640"/>
    </source>
</evidence>
<keyword evidence="4" id="KW-1185">Reference proteome</keyword>
<comment type="caution">
    <text evidence="3">The sequence shown here is derived from an EMBL/GenBank/DDBJ whole genome shotgun (WGS) entry which is preliminary data.</text>
</comment>
<gene>
    <name evidence="3" type="ORF">PG994_002738</name>
</gene>
<accession>A0ABR1W5Z4</accession>
<dbReference type="Proteomes" id="UP001480595">
    <property type="component" value="Unassembled WGS sequence"/>
</dbReference>
<feature type="compositionally biased region" description="Acidic residues" evidence="1">
    <location>
        <begin position="1"/>
        <end position="20"/>
    </location>
</feature>
<dbReference type="PANTHER" id="PTHR33099:SF7">
    <property type="entry name" value="MYND-TYPE DOMAIN-CONTAINING PROTEIN"/>
    <property type="match status" value="1"/>
</dbReference>
<evidence type="ECO:0000313" key="4">
    <source>
        <dbReference type="Proteomes" id="UP001480595"/>
    </source>
</evidence>